<dbReference type="Pfam" id="PF01656">
    <property type="entry name" value="CbiA"/>
    <property type="match status" value="1"/>
</dbReference>
<dbReference type="GO" id="GO:0051782">
    <property type="term" value="P:negative regulation of cell division"/>
    <property type="evidence" value="ECO:0007669"/>
    <property type="project" value="TreeGrafter"/>
</dbReference>
<feature type="coiled-coil region" evidence="3">
    <location>
        <begin position="350"/>
        <end position="377"/>
    </location>
</feature>
<dbReference type="InterPro" id="IPR050625">
    <property type="entry name" value="ParA/MinD_ATPase"/>
</dbReference>
<reference evidence="6 7" key="1">
    <citation type="submission" date="2020-01" db="EMBL/GenBank/DDBJ databases">
        <title>Complete genome sequence of a human oral phylogroup 1 Treponema sp. strain ATCC 700766, originally isolated from periodontitis dental plaque.</title>
        <authorList>
            <person name="Chan Y."/>
            <person name="Huo Y.-B."/>
            <person name="Yu X.-L."/>
            <person name="Zeng H."/>
            <person name="Leung W.-K."/>
            <person name="Watt R.M."/>
        </authorList>
    </citation>
    <scope>NUCLEOTIDE SEQUENCE [LARGE SCALE GENOMIC DNA]</scope>
    <source>
        <strain evidence="6 7">OMZ 804</strain>
    </source>
</reference>
<sequence length="381" mass="42256">MQIIPIASGKGGVGKSLLSANLAIALGQAGKNVLVADLDLGASNLHLVLGQQSNAHGIGTFLSGNSSFGDIIVNTGYPNVRFVPGDSEIPGFAALKASDKNSLIKNMLKMDADYLILDLGAGTHLGILDFFLLSPQGIVVTAPSVTAILNAYLFLKNVVFRMLYGAFKRNSPGFKYLEKLKSDSSSMQRMYIPRIITELEKIDPKNTELFLSNLHKFKPRLIMNMLDDPKDADKALKIRRSCQEYLNINLEHLGVIYRDTIQDTALASRLPVILYKPQAMISQAIYRIADKILQSETETFQNVADYAEYTDETFQSAELEAETDFRSKMGYIEDLIGSEALSMNDIAEMLKSQQYEISVLKKENALLKRKIKIALEQGYRI</sequence>
<dbReference type="RefSeq" id="WP_162663856.1">
    <property type="nucleotide sequence ID" value="NZ_CP048020.1"/>
</dbReference>
<dbReference type="PANTHER" id="PTHR43384:SF4">
    <property type="entry name" value="CELLULOSE BIOSYNTHESIS PROTEIN BCSQ-RELATED"/>
    <property type="match status" value="1"/>
</dbReference>
<proteinExistence type="predicted"/>
<evidence type="ECO:0000313" key="6">
    <source>
        <dbReference type="EMBL" id="QHX43539.1"/>
    </source>
</evidence>
<name>A0A6P1Y2H9_9SPIR</name>
<dbReference type="Gene3D" id="3.40.50.300">
    <property type="entry name" value="P-loop containing nucleotide triphosphate hydrolases"/>
    <property type="match status" value="1"/>
</dbReference>
<dbReference type="KEGG" id="trz:GWP43_08915"/>
<dbReference type="InterPro" id="IPR002586">
    <property type="entry name" value="CobQ/CobB/MinD/ParA_Nub-bd_dom"/>
</dbReference>
<dbReference type="GO" id="GO:0005829">
    <property type="term" value="C:cytosol"/>
    <property type="evidence" value="ECO:0007669"/>
    <property type="project" value="TreeGrafter"/>
</dbReference>
<keyword evidence="4" id="KW-0472">Membrane</keyword>
<feature type="domain" description="CobQ/CobB/MinD/ParA nucleotide binding" evidence="5">
    <location>
        <begin position="6"/>
        <end position="258"/>
    </location>
</feature>
<evidence type="ECO:0000256" key="4">
    <source>
        <dbReference type="SAM" id="Phobius"/>
    </source>
</evidence>
<dbReference type="Proteomes" id="UP000464374">
    <property type="component" value="Chromosome"/>
</dbReference>
<evidence type="ECO:0000256" key="2">
    <source>
        <dbReference type="ARBA" id="ARBA00022840"/>
    </source>
</evidence>
<evidence type="ECO:0000259" key="5">
    <source>
        <dbReference type="Pfam" id="PF01656"/>
    </source>
</evidence>
<keyword evidence="3" id="KW-0175">Coiled coil</keyword>
<evidence type="ECO:0000313" key="7">
    <source>
        <dbReference type="Proteomes" id="UP000464374"/>
    </source>
</evidence>
<evidence type="ECO:0000256" key="1">
    <source>
        <dbReference type="ARBA" id="ARBA00022741"/>
    </source>
</evidence>
<feature type="transmembrane region" description="Helical" evidence="4">
    <location>
        <begin position="114"/>
        <end position="132"/>
    </location>
</feature>
<accession>A0A6P1Y2H9</accession>
<organism evidence="6 7">
    <name type="scientific">Treponema vincentii</name>
    <dbReference type="NCBI Taxonomy" id="69710"/>
    <lineage>
        <taxon>Bacteria</taxon>
        <taxon>Pseudomonadati</taxon>
        <taxon>Spirochaetota</taxon>
        <taxon>Spirochaetia</taxon>
        <taxon>Spirochaetales</taxon>
        <taxon>Treponemataceae</taxon>
        <taxon>Treponema</taxon>
    </lineage>
</organism>
<keyword evidence="2" id="KW-0067">ATP-binding</keyword>
<dbReference type="GO" id="GO:0009898">
    <property type="term" value="C:cytoplasmic side of plasma membrane"/>
    <property type="evidence" value="ECO:0007669"/>
    <property type="project" value="TreeGrafter"/>
</dbReference>
<protein>
    <submittedName>
        <fullName evidence="6">MinD/ParA family protein</fullName>
    </submittedName>
</protein>
<dbReference type="GO" id="GO:0016887">
    <property type="term" value="F:ATP hydrolysis activity"/>
    <property type="evidence" value="ECO:0007669"/>
    <property type="project" value="TreeGrafter"/>
</dbReference>
<gene>
    <name evidence="6" type="ORF">GWP43_08915</name>
</gene>
<dbReference type="AlphaFoldDB" id="A0A6P1Y2H9"/>
<keyword evidence="4" id="KW-1133">Transmembrane helix</keyword>
<dbReference type="InterPro" id="IPR027417">
    <property type="entry name" value="P-loop_NTPase"/>
</dbReference>
<dbReference type="GO" id="GO:0005524">
    <property type="term" value="F:ATP binding"/>
    <property type="evidence" value="ECO:0007669"/>
    <property type="project" value="UniProtKB-KW"/>
</dbReference>
<keyword evidence="1" id="KW-0547">Nucleotide-binding</keyword>
<dbReference type="SUPFAM" id="SSF52540">
    <property type="entry name" value="P-loop containing nucleoside triphosphate hydrolases"/>
    <property type="match status" value="1"/>
</dbReference>
<keyword evidence="4" id="KW-0812">Transmembrane</keyword>
<dbReference type="PANTHER" id="PTHR43384">
    <property type="entry name" value="SEPTUM SITE-DETERMINING PROTEIN MIND HOMOLOG, CHLOROPLASTIC-RELATED"/>
    <property type="match status" value="1"/>
</dbReference>
<evidence type="ECO:0000256" key="3">
    <source>
        <dbReference type="SAM" id="Coils"/>
    </source>
</evidence>
<dbReference type="EMBL" id="CP048020">
    <property type="protein sequence ID" value="QHX43539.1"/>
    <property type="molecule type" value="Genomic_DNA"/>
</dbReference>
<feature type="transmembrane region" description="Helical" evidence="4">
    <location>
        <begin position="138"/>
        <end position="155"/>
    </location>
</feature>